<proteinExistence type="predicted"/>
<accession>A0A6A6DTZ8</accession>
<dbReference type="Proteomes" id="UP000800200">
    <property type="component" value="Unassembled WGS sequence"/>
</dbReference>
<feature type="compositionally biased region" description="Basic and acidic residues" evidence="1">
    <location>
        <begin position="79"/>
        <end position="89"/>
    </location>
</feature>
<feature type="region of interest" description="Disordered" evidence="1">
    <location>
        <begin position="65"/>
        <end position="89"/>
    </location>
</feature>
<dbReference type="EMBL" id="ML994651">
    <property type="protein sequence ID" value="KAF2181862.1"/>
    <property type="molecule type" value="Genomic_DNA"/>
</dbReference>
<organism evidence="2 3">
    <name type="scientific">Zopfia rhizophila CBS 207.26</name>
    <dbReference type="NCBI Taxonomy" id="1314779"/>
    <lineage>
        <taxon>Eukaryota</taxon>
        <taxon>Fungi</taxon>
        <taxon>Dikarya</taxon>
        <taxon>Ascomycota</taxon>
        <taxon>Pezizomycotina</taxon>
        <taxon>Dothideomycetes</taxon>
        <taxon>Dothideomycetes incertae sedis</taxon>
        <taxon>Zopfiaceae</taxon>
        <taxon>Zopfia</taxon>
    </lineage>
</organism>
<evidence type="ECO:0000256" key="1">
    <source>
        <dbReference type="SAM" id="MobiDB-lite"/>
    </source>
</evidence>
<gene>
    <name evidence="2" type="ORF">K469DRAFT_691922</name>
</gene>
<keyword evidence="3" id="KW-1185">Reference proteome</keyword>
<evidence type="ECO:0000313" key="2">
    <source>
        <dbReference type="EMBL" id="KAF2181862.1"/>
    </source>
</evidence>
<reference evidence="2" key="1">
    <citation type="journal article" date="2020" name="Stud. Mycol.">
        <title>101 Dothideomycetes genomes: a test case for predicting lifestyles and emergence of pathogens.</title>
        <authorList>
            <person name="Haridas S."/>
            <person name="Albert R."/>
            <person name="Binder M."/>
            <person name="Bloem J."/>
            <person name="Labutti K."/>
            <person name="Salamov A."/>
            <person name="Andreopoulos B."/>
            <person name="Baker S."/>
            <person name="Barry K."/>
            <person name="Bills G."/>
            <person name="Bluhm B."/>
            <person name="Cannon C."/>
            <person name="Castanera R."/>
            <person name="Culley D."/>
            <person name="Daum C."/>
            <person name="Ezra D."/>
            <person name="Gonzalez J."/>
            <person name="Henrissat B."/>
            <person name="Kuo A."/>
            <person name="Liang C."/>
            <person name="Lipzen A."/>
            <person name="Lutzoni F."/>
            <person name="Magnuson J."/>
            <person name="Mondo S."/>
            <person name="Nolan M."/>
            <person name="Ohm R."/>
            <person name="Pangilinan J."/>
            <person name="Park H.-J."/>
            <person name="Ramirez L."/>
            <person name="Alfaro M."/>
            <person name="Sun H."/>
            <person name="Tritt A."/>
            <person name="Yoshinaga Y."/>
            <person name="Zwiers L.-H."/>
            <person name="Turgeon B."/>
            <person name="Goodwin S."/>
            <person name="Spatafora J."/>
            <person name="Crous P."/>
            <person name="Grigoriev I."/>
        </authorList>
    </citation>
    <scope>NUCLEOTIDE SEQUENCE</scope>
    <source>
        <strain evidence="2">CBS 207.26</strain>
    </source>
</reference>
<evidence type="ECO:0000313" key="3">
    <source>
        <dbReference type="Proteomes" id="UP000800200"/>
    </source>
</evidence>
<dbReference type="AlphaFoldDB" id="A0A6A6DTZ8"/>
<sequence>MDPNDPNGTDRHSISQLDHASFSSSSLCTQMQTVTDCNLLRRTTTAVIRGADFMKKYGVLVKGVLDPLPKGNANGNGPESRDVGRRGNHTDSELKLRLGTMSELQLPHQGREEMENGGDSDLEFPEEIAQVKEWLKNIPSLRNEPKVLTYKPVEGRDRYLETHGEGGFPQRKVLLQFGPAHERHLGQNWCLMQLARL</sequence>
<protein>
    <submittedName>
        <fullName evidence="2">Uncharacterized protein</fullName>
    </submittedName>
</protein>
<name>A0A6A6DTZ8_9PEZI</name>
<feature type="region of interest" description="Disordered" evidence="1">
    <location>
        <begin position="1"/>
        <end position="22"/>
    </location>
</feature>